<dbReference type="STRING" id="4781.A0A0P1B3J1"/>
<dbReference type="Proteomes" id="UP000054928">
    <property type="component" value="Unassembled WGS sequence"/>
</dbReference>
<proteinExistence type="predicted"/>
<sequence>MTPFAANDEINNLIQRLEVPVKDQTLGIPDPISMFNSVFIFARAGVLTLPVA</sequence>
<dbReference type="EMBL" id="CCYD01002864">
    <property type="protein sequence ID" value="CEG47928.1"/>
    <property type="molecule type" value="Genomic_DNA"/>
</dbReference>
<name>A0A0P1B3J1_PLAHL</name>
<reference evidence="2" key="1">
    <citation type="submission" date="2014-09" db="EMBL/GenBank/DDBJ databases">
        <authorList>
            <person name="Sharma Rahul"/>
            <person name="Thines Marco"/>
        </authorList>
    </citation>
    <scope>NUCLEOTIDE SEQUENCE [LARGE SCALE GENOMIC DNA]</scope>
</reference>
<dbReference type="RefSeq" id="XP_024584297.1">
    <property type="nucleotide sequence ID" value="XM_024718949.1"/>
</dbReference>
<protein>
    <submittedName>
        <fullName evidence="1">Uncharacterized protein</fullName>
    </submittedName>
</protein>
<accession>A0A0P1B3J1</accession>
<evidence type="ECO:0000313" key="2">
    <source>
        <dbReference type="Proteomes" id="UP000054928"/>
    </source>
</evidence>
<dbReference type="AlphaFoldDB" id="A0A0P1B3J1"/>
<evidence type="ECO:0000313" key="1">
    <source>
        <dbReference type="EMBL" id="CEG47928.1"/>
    </source>
</evidence>
<keyword evidence="2" id="KW-1185">Reference proteome</keyword>
<dbReference type="GeneID" id="36400306"/>
<organism evidence="1 2">
    <name type="scientific">Plasmopara halstedii</name>
    <name type="common">Downy mildew of sunflower</name>
    <dbReference type="NCBI Taxonomy" id="4781"/>
    <lineage>
        <taxon>Eukaryota</taxon>
        <taxon>Sar</taxon>
        <taxon>Stramenopiles</taxon>
        <taxon>Oomycota</taxon>
        <taxon>Peronosporomycetes</taxon>
        <taxon>Peronosporales</taxon>
        <taxon>Peronosporaceae</taxon>
        <taxon>Plasmopara</taxon>
    </lineage>
</organism>